<gene>
    <name evidence="2" type="ORF">CGCSCA2_v009735</name>
</gene>
<sequence>MKLSLILSSLYAAGFVTAITKTCQPFTLHSKGTACTNDAGACIMGSCKDKFLWLRCTCPDDHPHLSLERFRNFI</sequence>
<dbReference type="AlphaFoldDB" id="A0A9P5EMJ9"/>
<evidence type="ECO:0000313" key="2">
    <source>
        <dbReference type="EMBL" id="KAF4854006.1"/>
    </source>
</evidence>
<comment type="caution">
    <text evidence="2">The sequence shown here is derived from an EMBL/GenBank/DDBJ whole genome shotgun (WGS) entry which is preliminary data.</text>
</comment>
<protein>
    <submittedName>
        <fullName evidence="2">Uncharacterized protein</fullName>
    </submittedName>
</protein>
<feature type="signal peptide" evidence="1">
    <location>
        <begin position="1"/>
        <end position="18"/>
    </location>
</feature>
<dbReference type="Proteomes" id="UP000711996">
    <property type="component" value="Unassembled WGS sequence"/>
</dbReference>
<dbReference type="EMBL" id="QPMT01000034">
    <property type="protein sequence ID" value="KAF4854006.1"/>
    <property type="molecule type" value="Genomic_DNA"/>
</dbReference>
<accession>A0A9P5EMJ9</accession>
<keyword evidence="1" id="KW-0732">Signal</keyword>
<keyword evidence="3" id="KW-1185">Reference proteome</keyword>
<name>A0A9P5EMJ9_COLSI</name>
<feature type="chain" id="PRO_5040315134" evidence="1">
    <location>
        <begin position="19"/>
        <end position="74"/>
    </location>
</feature>
<evidence type="ECO:0000313" key="3">
    <source>
        <dbReference type="Proteomes" id="UP000711996"/>
    </source>
</evidence>
<reference evidence="2" key="1">
    <citation type="submission" date="2019-06" db="EMBL/GenBank/DDBJ databases">
        <authorList>
            <person name="Gan P."/>
            <person name="Shirasu K."/>
        </authorList>
    </citation>
    <scope>NUCLEOTIDE SEQUENCE [LARGE SCALE GENOMIC DNA]</scope>
    <source>
        <strain evidence="2">CAD2</strain>
    </source>
</reference>
<dbReference type="OrthoDB" id="10303904at2759"/>
<proteinExistence type="predicted"/>
<organism evidence="2 3">
    <name type="scientific">Colletotrichum siamense</name>
    <name type="common">Anthracnose fungus</name>
    <dbReference type="NCBI Taxonomy" id="690259"/>
    <lineage>
        <taxon>Eukaryota</taxon>
        <taxon>Fungi</taxon>
        <taxon>Dikarya</taxon>
        <taxon>Ascomycota</taxon>
        <taxon>Pezizomycotina</taxon>
        <taxon>Sordariomycetes</taxon>
        <taxon>Hypocreomycetidae</taxon>
        <taxon>Glomerellales</taxon>
        <taxon>Glomerellaceae</taxon>
        <taxon>Colletotrichum</taxon>
        <taxon>Colletotrichum gloeosporioides species complex</taxon>
    </lineage>
</organism>
<evidence type="ECO:0000256" key="1">
    <source>
        <dbReference type="SAM" id="SignalP"/>
    </source>
</evidence>